<evidence type="ECO:0000256" key="1">
    <source>
        <dbReference type="SAM" id="MobiDB-lite"/>
    </source>
</evidence>
<evidence type="ECO:0000313" key="3">
    <source>
        <dbReference type="Proteomes" id="UP000095192"/>
    </source>
</evidence>
<dbReference type="InParanoid" id="A0A1D3D2U1"/>
<protein>
    <submittedName>
        <fullName evidence="2">Uncharacterized protein</fullName>
    </submittedName>
</protein>
<organism evidence="2 3">
    <name type="scientific">Cyclospora cayetanensis</name>
    <dbReference type="NCBI Taxonomy" id="88456"/>
    <lineage>
        <taxon>Eukaryota</taxon>
        <taxon>Sar</taxon>
        <taxon>Alveolata</taxon>
        <taxon>Apicomplexa</taxon>
        <taxon>Conoidasida</taxon>
        <taxon>Coccidia</taxon>
        <taxon>Eucoccidiorida</taxon>
        <taxon>Eimeriorina</taxon>
        <taxon>Eimeriidae</taxon>
        <taxon>Cyclospora</taxon>
    </lineage>
</organism>
<dbReference type="Proteomes" id="UP000095192">
    <property type="component" value="Unassembled WGS sequence"/>
</dbReference>
<dbReference type="AlphaFoldDB" id="A0A1D3D2U1"/>
<sequence>MLFSTGSSVSQDVSWHSLPSLLLLSFAVLWCSILAAAAEALDSPLRLWILQRMPPAKLQEIQQLRRPHHTQQKYSAFLAKILSTHVSFLSKEAAAAAAVCCWHPQTSPEQEQHENLWSALSALVLLRHPPPRGDGEARTQWQLLQQEGSLLLAAAALQLGCVKLRKQVMALNSLLSEALHAATLCLNETQQEREEQQHQEGDQLRHQEREEQQHQEEERAQQQKKREREQQQTERKGHACSLPFRILLAAMRLLAAAAAAAEAHDKALEGRMLHAFVFQ</sequence>
<accession>A0A1D3D2U1</accession>
<comment type="caution">
    <text evidence="2">The sequence shown here is derived from an EMBL/GenBank/DDBJ whole genome shotgun (WGS) entry which is preliminary data.</text>
</comment>
<proteinExistence type="predicted"/>
<gene>
    <name evidence="2" type="ORF">cyc_08497</name>
</gene>
<feature type="region of interest" description="Disordered" evidence="1">
    <location>
        <begin position="190"/>
        <end position="236"/>
    </location>
</feature>
<dbReference type="VEuPathDB" id="ToxoDB:cyc_08497"/>
<reference evidence="2 3" key="1">
    <citation type="journal article" date="2016" name="BMC Genomics">
        <title>Comparative genomics reveals Cyclospora cayetanensis possesses coccidia-like metabolism and invasion components but unique surface antigens.</title>
        <authorList>
            <person name="Liu S."/>
            <person name="Wang L."/>
            <person name="Zheng H."/>
            <person name="Xu Z."/>
            <person name="Roellig D.M."/>
            <person name="Li N."/>
            <person name="Frace M.A."/>
            <person name="Tang K."/>
            <person name="Arrowood M.J."/>
            <person name="Moss D.M."/>
            <person name="Zhang L."/>
            <person name="Feng Y."/>
            <person name="Xiao L."/>
        </authorList>
    </citation>
    <scope>NUCLEOTIDE SEQUENCE [LARGE SCALE GENOMIC DNA]</scope>
    <source>
        <strain evidence="2 3">CHN_HEN01</strain>
    </source>
</reference>
<dbReference type="EMBL" id="JROU02000987">
    <property type="protein sequence ID" value="OEH77764.1"/>
    <property type="molecule type" value="Genomic_DNA"/>
</dbReference>
<keyword evidence="3" id="KW-1185">Reference proteome</keyword>
<name>A0A1D3D2U1_9EIME</name>
<evidence type="ECO:0000313" key="2">
    <source>
        <dbReference type="EMBL" id="OEH77764.1"/>
    </source>
</evidence>